<comment type="caution">
    <text evidence="1">The sequence shown here is derived from an EMBL/GenBank/DDBJ whole genome shotgun (WGS) entry which is preliminary data.</text>
</comment>
<evidence type="ECO:0000313" key="2">
    <source>
        <dbReference type="Proteomes" id="UP000469194"/>
    </source>
</evidence>
<gene>
    <name evidence="1" type="ORF">GFD25_08560</name>
</gene>
<proteinExistence type="predicted"/>
<accession>A0A6N9Z6A1</accession>
<dbReference type="EMBL" id="WHZW01000017">
    <property type="protein sequence ID" value="NEG90031.1"/>
    <property type="molecule type" value="Genomic_DNA"/>
</dbReference>
<dbReference type="Proteomes" id="UP000469194">
    <property type="component" value="Unassembled WGS sequence"/>
</dbReference>
<dbReference type="InterPro" id="IPR027417">
    <property type="entry name" value="P-loop_NTPase"/>
</dbReference>
<dbReference type="AlphaFoldDB" id="A0A6N9Z6A1"/>
<reference evidence="1 2" key="1">
    <citation type="submission" date="2019-10" db="EMBL/GenBank/DDBJ databases">
        <title>Bifidobacterium from non-human primates.</title>
        <authorList>
            <person name="Modesto M."/>
        </authorList>
    </citation>
    <scope>NUCLEOTIDE SEQUENCE [LARGE SCALE GENOMIC DNA]</scope>
    <source>
        <strain evidence="1 2">TRE17</strain>
    </source>
</reference>
<evidence type="ECO:0000313" key="1">
    <source>
        <dbReference type="EMBL" id="NEG90031.1"/>
    </source>
</evidence>
<dbReference type="Gene3D" id="3.40.50.300">
    <property type="entry name" value="P-loop containing nucleotide triphosphate hydrolases"/>
    <property type="match status" value="1"/>
</dbReference>
<keyword evidence="2" id="KW-1185">Reference proteome</keyword>
<organism evidence="1 2">
    <name type="scientific">Bifidobacterium aerophilum</name>
    <dbReference type="NCBI Taxonomy" id="1798155"/>
    <lineage>
        <taxon>Bacteria</taxon>
        <taxon>Bacillati</taxon>
        <taxon>Actinomycetota</taxon>
        <taxon>Actinomycetes</taxon>
        <taxon>Bifidobacteriales</taxon>
        <taxon>Bifidobacteriaceae</taxon>
        <taxon>Bifidobacterium</taxon>
    </lineage>
</organism>
<name>A0A6N9Z6A1_9BIFI</name>
<protein>
    <submittedName>
        <fullName evidence="1">Cobalamin biosynthesis protein CobQ</fullName>
    </submittedName>
</protein>
<dbReference type="SUPFAM" id="SSF52540">
    <property type="entry name" value="P-loop containing nucleoside triphosphate hydrolases"/>
    <property type="match status" value="1"/>
</dbReference>
<sequence length="232" mass="25006">MAERDLSCALIDVDFAAGGLDVLLGVESEPGMRFNTIDAPLGRLDGEALNRELPVWDDVRVLPGNPWNGGMPDWWQTQAAVRALAEANRVVVVDAGRGELLDTMQDLGSAAHIVLVELSVLGLARAKRHIGDLERLSGVAARSSERVADGAFPLLLVGAEPRGTVRRIGIVSEDEASEYLSRPISGRIRAHPRLCADILSGLGIRTMTRANLRVIDDVCDWIDRRLDGTGAS</sequence>